<dbReference type="Gene3D" id="1.10.1200.10">
    <property type="entry name" value="ACP-like"/>
    <property type="match status" value="1"/>
</dbReference>
<feature type="domain" description="Carrier" evidence="7">
    <location>
        <begin position="2083"/>
        <end position="2157"/>
    </location>
</feature>
<gene>
    <name evidence="10" type="ordered locus">Sinac_2078</name>
</gene>
<dbReference type="Pfam" id="PF02801">
    <property type="entry name" value="Ketoacyl-synt_C"/>
    <property type="match status" value="1"/>
</dbReference>
<dbReference type="PROSITE" id="PS52019">
    <property type="entry name" value="PKS_MFAS_DH"/>
    <property type="match status" value="1"/>
</dbReference>
<dbReference type="Gene3D" id="3.10.129.110">
    <property type="entry name" value="Polyketide synthase dehydratase"/>
    <property type="match status" value="1"/>
</dbReference>
<feature type="domain" description="Ketosynthase family 3 (KS3)" evidence="8">
    <location>
        <begin position="21"/>
        <end position="448"/>
    </location>
</feature>
<dbReference type="CDD" id="cd00833">
    <property type="entry name" value="PKS"/>
    <property type="match status" value="1"/>
</dbReference>
<dbReference type="InterPro" id="IPR032821">
    <property type="entry name" value="PKS_assoc"/>
</dbReference>
<dbReference type="InterPro" id="IPR011032">
    <property type="entry name" value="GroES-like_sf"/>
</dbReference>
<dbReference type="SUPFAM" id="SSF53901">
    <property type="entry name" value="Thiolase-like"/>
    <property type="match status" value="1"/>
</dbReference>
<dbReference type="InterPro" id="IPR016039">
    <property type="entry name" value="Thiolase-like"/>
</dbReference>
<dbReference type="FunFam" id="3.40.366.10:FF:000002">
    <property type="entry name" value="Probable polyketide synthase 2"/>
    <property type="match status" value="1"/>
</dbReference>
<dbReference type="InterPro" id="IPR009081">
    <property type="entry name" value="PP-bd_ACP"/>
</dbReference>
<dbReference type="SUPFAM" id="SSF51735">
    <property type="entry name" value="NAD(P)-binding Rossmann-fold domains"/>
    <property type="match status" value="3"/>
</dbReference>
<dbReference type="CDD" id="cd05195">
    <property type="entry name" value="enoyl_red"/>
    <property type="match status" value="1"/>
</dbReference>
<dbReference type="Pfam" id="PF00109">
    <property type="entry name" value="ketoacyl-synt"/>
    <property type="match status" value="1"/>
</dbReference>
<dbReference type="SMART" id="SM00829">
    <property type="entry name" value="PKS_ER"/>
    <property type="match status" value="1"/>
</dbReference>
<dbReference type="Pfam" id="PF08240">
    <property type="entry name" value="ADH_N"/>
    <property type="match status" value="1"/>
</dbReference>
<dbReference type="eggNOG" id="COG3321">
    <property type="taxonomic scope" value="Bacteria"/>
</dbReference>
<dbReference type="PROSITE" id="PS00012">
    <property type="entry name" value="PHOSPHOPANTETHEINE"/>
    <property type="match status" value="1"/>
</dbReference>
<dbReference type="RefSeq" id="WP_015245581.1">
    <property type="nucleotide sequence ID" value="NC_019892.1"/>
</dbReference>
<dbReference type="Gene3D" id="3.30.70.3290">
    <property type="match status" value="1"/>
</dbReference>
<dbReference type="eggNOG" id="COG0604">
    <property type="taxonomic scope" value="Bacteria"/>
</dbReference>
<dbReference type="SUPFAM" id="SSF52151">
    <property type="entry name" value="FabD/lysophospholipase-like"/>
    <property type="match status" value="1"/>
</dbReference>
<accession>L0DAL9</accession>
<dbReference type="GO" id="GO:0071770">
    <property type="term" value="P:DIM/DIP cell wall layer assembly"/>
    <property type="evidence" value="ECO:0007669"/>
    <property type="project" value="TreeGrafter"/>
</dbReference>
<dbReference type="EMBL" id="CP003364">
    <property type="protein sequence ID" value="AGA26414.1"/>
    <property type="molecule type" value="Genomic_DNA"/>
</dbReference>
<dbReference type="InterPro" id="IPR036291">
    <property type="entry name" value="NAD(P)-bd_dom_sf"/>
</dbReference>
<dbReference type="FunFam" id="3.40.47.10:FF:000019">
    <property type="entry name" value="Polyketide synthase type I"/>
    <property type="match status" value="1"/>
</dbReference>
<dbReference type="InterPro" id="IPR050091">
    <property type="entry name" value="PKS_NRPS_Biosynth_Enz"/>
</dbReference>
<dbReference type="SMART" id="SM00827">
    <property type="entry name" value="PKS_AT"/>
    <property type="match status" value="1"/>
</dbReference>
<dbReference type="PANTHER" id="PTHR43775:SF37">
    <property type="entry name" value="SI:DKEY-61P9.11"/>
    <property type="match status" value="1"/>
</dbReference>
<evidence type="ECO:0000256" key="4">
    <source>
        <dbReference type="ARBA" id="ARBA00023268"/>
    </source>
</evidence>
<dbReference type="KEGG" id="saci:Sinac_2078"/>
<dbReference type="InterPro" id="IPR002364">
    <property type="entry name" value="Quin_OxRdtase/zeta-crystal_CS"/>
</dbReference>
<dbReference type="GO" id="GO:0005886">
    <property type="term" value="C:plasma membrane"/>
    <property type="evidence" value="ECO:0007669"/>
    <property type="project" value="TreeGrafter"/>
</dbReference>
<evidence type="ECO:0000313" key="11">
    <source>
        <dbReference type="Proteomes" id="UP000010798"/>
    </source>
</evidence>
<dbReference type="InterPro" id="IPR057326">
    <property type="entry name" value="KR_dom"/>
</dbReference>
<dbReference type="Pfam" id="PF16197">
    <property type="entry name" value="KAsynt_C_assoc"/>
    <property type="match status" value="1"/>
</dbReference>
<dbReference type="CDD" id="cd08955">
    <property type="entry name" value="KR_2_FAS_SDR_x"/>
    <property type="match status" value="1"/>
</dbReference>
<dbReference type="PANTHER" id="PTHR43775">
    <property type="entry name" value="FATTY ACID SYNTHASE"/>
    <property type="match status" value="1"/>
</dbReference>
<dbReference type="eggNOG" id="COG1028">
    <property type="taxonomic scope" value="Bacteria"/>
</dbReference>
<evidence type="ECO:0000259" key="9">
    <source>
        <dbReference type="PROSITE" id="PS52019"/>
    </source>
</evidence>
<dbReference type="InterPro" id="IPR042104">
    <property type="entry name" value="PKS_dehydratase_sf"/>
</dbReference>
<sequence>MPNRRVNGSVRPRIGSGSGVREPIAIVGIGCRFPGRANNPEAFWNLLESSTDAITEVPAERWNLQAFYDADPSRPGKTYSRWGGFVEGIDRFDPHAFGISPREAARMDPQQRLLLEVAWESLEDGGLTLERLSGSNTAVFVGISSFDYSVLETSFRDRGGIDVYSNTGGSLSIAANRISYCFNLRGPSMAVDTACSSALVAVHLACESLWRDGCSMALAGGVNALLLPDWYVGFCRMGMLSPEGRCRAFDASASGFVRSEGAGIVALKPLSQALADGDRVYAVIRGTAVNQDGHTQGMTVPSEEAQAALILQACQRGGVAPAEVQYVEAHGTGTQVGDPIEARALGRALSGERADGRPCLVGSVKTNIGHLEAGAGIAGLIKVALALHHRRIPGNLHFDRPNPDIDFDSLRLRVPTRSESWPADQGAATAGVNAFGFGGTNAHVVLQEAPVPINGSKRRGPEGETPRSFLIPLSARGPEALHAAARLLAEFVTQRATVVSLEEIASNAALRRTHHEDRVAIVVNTLEELARSLDEFAAGQIATGTIEGRATGGRSPRTAFVCSGQGPQWWGMGRELLRTEPVFRKAVARCDTIMRQLGSWTLLDELTADESASQMDVTAIAQPCLFAIQVGLAALWDSWGVRPEALVGHSVGEVAAAYLAGVFNLEDAVRIIYHRGRCMEQAPARGRMLAAALTPDEARSLIAEYGDRVALAAVNSPGSVTLSGEIGALEECAERMKARGTFYRFLKVQYAFHSAQMDPIRAELLAALEGIRPKVAALPLFSTVHGRRIEGPELGPGYWWENVRQLVCFADGVNGLIERATDLVVELSPHPVLASSVTECFAHQGKKTTVLPSLHRQEGERATLLRSLGALHVQGYPVDWKGVFPSHQRFVRLPLYPWQRERCWHESDESRASRLTPPAHPLLGVSRGGPWPEWEARLDLRLMPYLADHRVRHAVILPATAYLELAFGAARETLGAEGCELRNITLANPCFLTPDEPLWVQSAFDPETSTLQVSTRPAQDSRKWTAHLTTVLRPRPAEPESPPFALDAIRRRCPRAYSHDQCYDYLRLIGLDYGPLFQGIEHVHQGDREALGSVRLPEGLEPEEGAHLFHPALLDACLQVVIPADGDFDRRDGGLYLPWAIEQVQFFLRPGRHVWAHARLLEKTPRQSLAEVDIYDEEGRLAVRLRGLQSRRVMRGLEDSLDDMLFAYQWQPQPLPEASPPAAPGSWLIFADEGGLGARLAERLRARGDECILTTVGPEFDGDGTRYRVNPALSADLLRLVQAVNAPGRLPCKGVVHLWNLDAPPATRLTAPILADAQTAGVLSIVHLVQAWEQGASAQSTPLVLVTRGAQSVGDRPEAVAVAQGPVIGLGRVIAAEYPRLACKLVDLDPKVQDEGEEPAAPWRMVTSHPPFVEQPVPDSLLLFAEVQADDGEDEVAWRESTRYAHRFQPSPVAVTPPHIGVPYHLAIPRPGTLDGLEAHVLHRRPPGQGEVEIEVDAAGLNFSDVMKVLGLYPGLPEGPVPLGAECAGRISAVGDGVTALRVGDEVVAATGFAFGSHVLARAELVAPKPPGLGFEEAATLPIAFLTATYALEYLARLSPGETLLIHAASGGVGHAAIQIARRAHAKIFATAGSSEKRDYLRSLGIETVMDSRSLDFADEVRRRTGGRGADVILNSLSGAAINSGLDVLADYGRFLEIGKRDIYQNARLDLQPFRKNLSFFAIDLDRVLRERPALLGGLLQDIVRRVREGILTPLPHQAWPLDEAVEAFRSMQHGKHIGKLVLSTRGRSVAAVPAEDEPLTFRADGTYLITGGLGGFGLEVAQWMAGRGAGNLVLLGRRGVQTEEARRAVAAIERLGARVVVRAVDVSQAEDVSRVLAEIDHDLPPLRGVIHAAMVLQDALLVNLDRDLLERVLAPKVSGAWNLHSQTAGRPLDLFVLFSSLSSVLGHAGQGNYAAANAFLDALAWHRRAQGLPALTVNWGYLGEVGYLARRGELGERLERQGVLSFTVQQALTLLEKALQREHVQVSVLRLEWSRWRGLGVTSRVSPRFAHLCRRDDGDTLPTGALPSIDAIRAAAPSERGGLVGALLRDKVALVLGTKPERLDDARPLLQLGIDSLMAVELRNWIEGELRVNLPIADLLRSPSISGLAKLLAERFSAVAGTPPLTCSRNGEVVGGTNGRVSAVNALEPAPEDIVSQVEDLSNEQVDALLTTLLNGRVNDARR</sequence>
<feature type="region of interest" description="N-terminal hotdog fold" evidence="6">
    <location>
        <begin position="920"/>
        <end position="1039"/>
    </location>
</feature>
<dbReference type="Pfam" id="PF21089">
    <property type="entry name" value="PKS_DH_N"/>
    <property type="match status" value="1"/>
</dbReference>
<dbReference type="SUPFAM" id="SSF50129">
    <property type="entry name" value="GroES-like"/>
    <property type="match status" value="1"/>
</dbReference>
<dbReference type="GO" id="GO:0005737">
    <property type="term" value="C:cytoplasm"/>
    <property type="evidence" value="ECO:0007669"/>
    <property type="project" value="TreeGrafter"/>
</dbReference>
<dbReference type="InterPro" id="IPR014043">
    <property type="entry name" value="Acyl_transferase_dom"/>
</dbReference>
<dbReference type="InterPro" id="IPR049552">
    <property type="entry name" value="PKS_DH_N"/>
</dbReference>
<name>L0DAL9_SINAD</name>
<organism evidence="10 11">
    <name type="scientific">Singulisphaera acidiphila (strain ATCC BAA-1392 / DSM 18658 / VKM B-2454 / MOB10)</name>
    <dbReference type="NCBI Taxonomy" id="886293"/>
    <lineage>
        <taxon>Bacteria</taxon>
        <taxon>Pseudomonadati</taxon>
        <taxon>Planctomycetota</taxon>
        <taxon>Planctomycetia</taxon>
        <taxon>Isosphaerales</taxon>
        <taxon>Isosphaeraceae</taxon>
        <taxon>Singulisphaera</taxon>
    </lineage>
</organism>
<evidence type="ECO:0000256" key="5">
    <source>
        <dbReference type="ARBA" id="ARBA00054155"/>
    </source>
</evidence>
<dbReference type="OrthoDB" id="219272at2"/>
<dbReference type="InterPro" id="IPR020843">
    <property type="entry name" value="ER"/>
</dbReference>
<dbReference type="InterPro" id="IPR020841">
    <property type="entry name" value="PKS_Beta-ketoAc_synthase_dom"/>
</dbReference>
<dbReference type="PROSITE" id="PS01162">
    <property type="entry name" value="QOR_ZETA_CRYSTAL"/>
    <property type="match status" value="1"/>
</dbReference>
<dbReference type="InterPro" id="IPR014031">
    <property type="entry name" value="Ketoacyl_synth_C"/>
</dbReference>
<evidence type="ECO:0000256" key="6">
    <source>
        <dbReference type="PROSITE-ProRule" id="PRU01363"/>
    </source>
</evidence>
<dbReference type="InterPro" id="IPR049551">
    <property type="entry name" value="PKS_DH_C"/>
</dbReference>
<dbReference type="GO" id="GO:0004315">
    <property type="term" value="F:3-oxoacyl-[acyl-carrier-protein] synthase activity"/>
    <property type="evidence" value="ECO:0007669"/>
    <property type="project" value="InterPro"/>
</dbReference>
<dbReference type="InterPro" id="IPR013154">
    <property type="entry name" value="ADH-like_N"/>
</dbReference>
<dbReference type="FunFam" id="3.40.50.720:FF:000209">
    <property type="entry name" value="Polyketide synthase Pks12"/>
    <property type="match status" value="1"/>
</dbReference>
<dbReference type="InterPro" id="IPR001227">
    <property type="entry name" value="Ac_transferase_dom_sf"/>
</dbReference>
<dbReference type="Gene3D" id="3.90.180.10">
    <property type="entry name" value="Medium-chain alcohol dehydrogenases, catalytic domain"/>
    <property type="match status" value="1"/>
</dbReference>
<dbReference type="GO" id="GO:0016491">
    <property type="term" value="F:oxidoreductase activity"/>
    <property type="evidence" value="ECO:0007669"/>
    <property type="project" value="InterPro"/>
</dbReference>
<dbReference type="InterPro" id="IPR016035">
    <property type="entry name" value="Acyl_Trfase/lysoPLipase"/>
</dbReference>
<dbReference type="Pfam" id="PF00698">
    <property type="entry name" value="Acyl_transf_1"/>
    <property type="match status" value="1"/>
</dbReference>
<proteinExistence type="predicted"/>
<comment type="function">
    <text evidence="5">Involved in production of the polyketide antibiotic thailandamide.</text>
</comment>
<dbReference type="InterPro" id="IPR006162">
    <property type="entry name" value="Ppantetheine_attach_site"/>
</dbReference>
<keyword evidence="4" id="KW-0511">Multifunctional enzyme</keyword>
<feature type="region of interest" description="C-terminal hotdog fold" evidence="6">
    <location>
        <begin position="1054"/>
        <end position="1199"/>
    </location>
</feature>
<dbReference type="Gene3D" id="3.40.47.10">
    <property type="match status" value="1"/>
</dbReference>
<dbReference type="SUPFAM" id="SSF55048">
    <property type="entry name" value="Probable ACP-binding domain of malonyl-CoA ACP transacylase"/>
    <property type="match status" value="1"/>
</dbReference>
<dbReference type="Proteomes" id="UP000010798">
    <property type="component" value="Chromosome"/>
</dbReference>
<dbReference type="InterPro" id="IPR016036">
    <property type="entry name" value="Malonyl_transacylase_ACP-bd"/>
</dbReference>
<evidence type="ECO:0000259" key="8">
    <source>
        <dbReference type="PROSITE" id="PS52004"/>
    </source>
</evidence>
<evidence type="ECO:0000259" key="7">
    <source>
        <dbReference type="PROSITE" id="PS50075"/>
    </source>
</evidence>
<protein>
    <submittedName>
        <fullName evidence="10">Polyketide synthase family protein</fullName>
    </submittedName>
</protein>
<dbReference type="InterPro" id="IPR036736">
    <property type="entry name" value="ACP-like_sf"/>
</dbReference>
<dbReference type="Pfam" id="PF13602">
    <property type="entry name" value="ADH_zinc_N_2"/>
    <property type="match status" value="1"/>
</dbReference>
<reference evidence="10 11" key="1">
    <citation type="submission" date="2012-02" db="EMBL/GenBank/DDBJ databases">
        <title>Complete sequence of chromosome of Singulisphaera acidiphila DSM 18658.</title>
        <authorList>
            <consortium name="US DOE Joint Genome Institute (JGI-PGF)"/>
            <person name="Lucas S."/>
            <person name="Copeland A."/>
            <person name="Lapidus A."/>
            <person name="Glavina del Rio T."/>
            <person name="Dalin E."/>
            <person name="Tice H."/>
            <person name="Bruce D."/>
            <person name="Goodwin L."/>
            <person name="Pitluck S."/>
            <person name="Peters L."/>
            <person name="Ovchinnikova G."/>
            <person name="Chertkov O."/>
            <person name="Kyrpides N."/>
            <person name="Mavromatis K."/>
            <person name="Ivanova N."/>
            <person name="Brettin T."/>
            <person name="Detter J.C."/>
            <person name="Han C."/>
            <person name="Larimer F."/>
            <person name="Land M."/>
            <person name="Hauser L."/>
            <person name="Markowitz V."/>
            <person name="Cheng J.-F."/>
            <person name="Hugenholtz P."/>
            <person name="Woyke T."/>
            <person name="Wu D."/>
            <person name="Tindall B."/>
            <person name="Pomrenke H."/>
            <person name="Brambilla E."/>
            <person name="Klenk H.-P."/>
            <person name="Eisen J.A."/>
        </authorList>
    </citation>
    <scope>NUCLEOTIDE SEQUENCE [LARGE SCALE GENOMIC DNA]</scope>
    <source>
        <strain evidence="11">ATCC BAA-1392 / DSM 18658 / VKM B-2454 / MOB10</strain>
    </source>
</reference>
<keyword evidence="2" id="KW-0597">Phosphoprotein</keyword>
<feature type="active site" description="Proton donor; for dehydratase activity" evidence="6">
    <location>
        <position position="1115"/>
    </location>
</feature>
<evidence type="ECO:0000256" key="3">
    <source>
        <dbReference type="ARBA" id="ARBA00022679"/>
    </source>
</evidence>
<evidence type="ECO:0000256" key="1">
    <source>
        <dbReference type="ARBA" id="ARBA00022450"/>
    </source>
</evidence>
<dbReference type="InterPro" id="IPR013968">
    <property type="entry name" value="PKS_KR"/>
</dbReference>
<evidence type="ECO:0000313" key="10">
    <source>
        <dbReference type="EMBL" id="AGA26414.1"/>
    </source>
</evidence>
<feature type="active site" description="Proton acceptor; for dehydratase activity" evidence="6">
    <location>
        <position position="949"/>
    </location>
</feature>
<dbReference type="PROSITE" id="PS50075">
    <property type="entry name" value="CARRIER"/>
    <property type="match status" value="1"/>
</dbReference>
<keyword evidence="11" id="KW-1185">Reference proteome</keyword>
<dbReference type="Pfam" id="PF08659">
    <property type="entry name" value="KR"/>
    <property type="match status" value="1"/>
</dbReference>
<keyword evidence="1" id="KW-0596">Phosphopantetheine</keyword>
<dbReference type="Pfam" id="PF14765">
    <property type="entry name" value="PS-DH"/>
    <property type="match status" value="1"/>
</dbReference>
<keyword evidence="3" id="KW-0808">Transferase</keyword>
<dbReference type="STRING" id="886293.Sinac_2078"/>
<feature type="domain" description="PKS/mFAS DH" evidence="9">
    <location>
        <begin position="920"/>
        <end position="1199"/>
    </location>
</feature>
<dbReference type="PROSITE" id="PS00606">
    <property type="entry name" value="KS3_1"/>
    <property type="match status" value="1"/>
</dbReference>
<dbReference type="InterPro" id="IPR049900">
    <property type="entry name" value="PKS_mFAS_DH"/>
</dbReference>
<dbReference type="InterPro" id="IPR020807">
    <property type="entry name" value="PKS_DH"/>
</dbReference>
<dbReference type="HOGENOM" id="CLU_000022_31_5_0"/>
<dbReference type="InterPro" id="IPR018201">
    <property type="entry name" value="Ketoacyl_synth_AS"/>
</dbReference>
<dbReference type="Gene3D" id="3.40.366.10">
    <property type="entry name" value="Malonyl-Coenzyme A Acyl Carrier Protein, domain 2"/>
    <property type="match status" value="1"/>
</dbReference>
<dbReference type="GO" id="GO:0004312">
    <property type="term" value="F:fatty acid synthase activity"/>
    <property type="evidence" value="ECO:0007669"/>
    <property type="project" value="TreeGrafter"/>
</dbReference>
<dbReference type="SUPFAM" id="SSF47336">
    <property type="entry name" value="ACP-like"/>
    <property type="match status" value="1"/>
</dbReference>
<dbReference type="SMART" id="SM00826">
    <property type="entry name" value="PKS_DH"/>
    <property type="match status" value="1"/>
</dbReference>
<dbReference type="Pfam" id="PF00550">
    <property type="entry name" value="PP-binding"/>
    <property type="match status" value="1"/>
</dbReference>
<dbReference type="GO" id="GO:0006633">
    <property type="term" value="P:fatty acid biosynthetic process"/>
    <property type="evidence" value="ECO:0007669"/>
    <property type="project" value="InterPro"/>
</dbReference>
<dbReference type="InterPro" id="IPR020806">
    <property type="entry name" value="PKS_PP-bd"/>
</dbReference>
<evidence type="ECO:0000256" key="2">
    <source>
        <dbReference type="ARBA" id="ARBA00022553"/>
    </source>
</evidence>
<dbReference type="SMART" id="SM00822">
    <property type="entry name" value="PKS_KR"/>
    <property type="match status" value="1"/>
</dbReference>
<dbReference type="InterPro" id="IPR014030">
    <property type="entry name" value="Ketoacyl_synth_N"/>
</dbReference>
<dbReference type="Gene3D" id="3.40.50.720">
    <property type="entry name" value="NAD(P)-binding Rossmann-like Domain"/>
    <property type="match status" value="3"/>
</dbReference>
<dbReference type="GO" id="GO:0008270">
    <property type="term" value="F:zinc ion binding"/>
    <property type="evidence" value="ECO:0007669"/>
    <property type="project" value="InterPro"/>
</dbReference>
<dbReference type="GO" id="GO:0031177">
    <property type="term" value="F:phosphopantetheine binding"/>
    <property type="evidence" value="ECO:0007669"/>
    <property type="project" value="InterPro"/>
</dbReference>
<dbReference type="SMART" id="SM00823">
    <property type="entry name" value="PKS_PP"/>
    <property type="match status" value="1"/>
</dbReference>
<dbReference type="PROSITE" id="PS52004">
    <property type="entry name" value="KS3_2"/>
    <property type="match status" value="1"/>
</dbReference>
<dbReference type="SMART" id="SM00825">
    <property type="entry name" value="PKS_KS"/>
    <property type="match status" value="1"/>
</dbReference>